<dbReference type="AlphaFoldDB" id="W0DP82"/>
<feature type="compositionally biased region" description="Low complexity" evidence="1">
    <location>
        <begin position="338"/>
        <end position="347"/>
    </location>
</feature>
<proteinExistence type="predicted"/>
<feature type="compositionally biased region" description="Basic and acidic residues" evidence="1">
    <location>
        <begin position="281"/>
        <end position="302"/>
    </location>
</feature>
<keyword evidence="4" id="KW-1185">Reference proteome</keyword>
<gene>
    <name evidence="3" type="ORF">THITH_14695</name>
</gene>
<dbReference type="OrthoDB" id="6717632at2"/>
<feature type="region of interest" description="Disordered" evidence="1">
    <location>
        <begin position="269"/>
        <end position="355"/>
    </location>
</feature>
<dbReference type="RefSeq" id="WP_025367591.1">
    <property type="nucleotide sequence ID" value="NZ_CP007029.1"/>
</dbReference>
<dbReference type="STRING" id="713585.THITH_14695"/>
<dbReference type="EMBL" id="CP007029">
    <property type="protein sequence ID" value="AHF00262.1"/>
    <property type="molecule type" value="Genomic_DNA"/>
</dbReference>
<accession>W0DP82</accession>
<feature type="compositionally biased region" description="Basic residues" evidence="1">
    <location>
        <begin position="320"/>
        <end position="337"/>
    </location>
</feature>
<reference evidence="3 4" key="1">
    <citation type="submission" date="2013-12" db="EMBL/GenBank/DDBJ databases">
        <authorList>
            <consortium name="DOE Joint Genome Institute"/>
            <person name="Muyzer G."/>
            <person name="Huntemann M."/>
            <person name="Han J."/>
            <person name="Chen A."/>
            <person name="Kyrpides N."/>
            <person name="Mavromatis K."/>
            <person name="Markowitz V."/>
            <person name="Palaniappan K."/>
            <person name="Ivanova N."/>
            <person name="Schaumberg A."/>
            <person name="Pati A."/>
            <person name="Liolios K."/>
            <person name="Nordberg H.P."/>
            <person name="Cantor M.N."/>
            <person name="Hua S.X."/>
            <person name="Woyke T."/>
        </authorList>
    </citation>
    <scope>NUCLEOTIDE SEQUENCE [LARGE SCALE GENOMIC DNA]</scope>
    <source>
        <strain evidence="3 4">ARh 1</strain>
    </source>
</reference>
<dbReference type="KEGG" id="tti:THITH_14695"/>
<evidence type="ECO:0000313" key="4">
    <source>
        <dbReference type="Proteomes" id="UP000005289"/>
    </source>
</evidence>
<dbReference type="Proteomes" id="UP000005289">
    <property type="component" value="Chromosome"/>
</dbReference>
<sequence length="355" mass="38578">MATATRARAGLRCRMLCLTLLWVLPQPALAQVLERPATGTAPVVTVIDDFETGVNDWWPPAHTGNLAGVLRDAEGRPAAWRDHDRSLENPRSGRTGALRLSFQWDPAIRFTEPAPGGAASHLVRLHLPPEKANTPSRRFGPGQALEVLVHGDGSGNRFRIVVRDGNAELEGSPWITVHWTGWRRIIWDLDRGPVIGWVNGDGVLDGQHFHFDSILVTRDEAGTARQGTLYFDDLRVIAASGVAAQAETPAPVRGGDGAEPAREISERQALQGVPQPGAALEPRDAPWPDEVREPRDATDHADTPVLPPRWRRGRVESGRPRRHDGCRHGHGVCRGRRAATAAPEASATMHTTAAG</sequence>
<dbReference type="HOGENOM" id="CLU_780617_0_0_6"/>
<evidence type="ECO:0000256" key="2">
    <source>
        <dbReference type="SAM" id="SignalP"/>
    </source>
</evidence>
<feature type="signal peptide" evidence="2">
    <location>
        <begin position="1"/>
        <end position="30"/>
    </location>
</feature>
<evidence type="ECO:0000256" key="1">
    <source>
        <dbReference type="SAM" id="MobiDB-lite"/>
    </source>
</evidence>
<evidence type="ECO:0000313" key="3">
    <source>
        <dbReference type="EMBL" id="AHF00262.1"/>
    </source>
</evidence>
<protein>
    <submittedName>
        <fullName evidence="3">Uncharacterized protein</fullName>
    </submittedName>
</protein>
<organism evidence="3 4">
    <name type="scientific">Thioalkalivibrio paradoxus ARh 1</name>
    <dbReference type="NCBI Taxonomy" id="713585"/>
    <lineage>
        <taxon>Bacteria</taxon>
        <taxon>Pseudomonadati</taxon>
        <taxon>Pseudomonadota</taxon>
        <taxon>Gammaproteobacteria</taxon>
        <taxon>Chromatiales</taxon>
        <taxon>Ectothiorhodospiraceae</taxon>
        <taxon>Thioalkalivibrio</taxon>
    </lineage>
</organism>
<feature type="chain" id="PRO_5004786940" evidence="2">
    <location>
        <begin position="31"/>
        <end position="355"/>
    </location>
</feature>
<keyword evidence="2" id="KW-0732">Signal</keyword>
<name>W0DP82_9GAMM</name>